<evidence type="ECO:0000259" key="11">
    <source>
        <dbReference type="Pfam" id="PF10497"/>
    </source>
</evidence>
<gene>
    <name evidence="12" type="ORF">K503DRAFT_181435</name>
</gene>
<name>A0A1B7NEG6_9AGAM</name>
<dbReference type="GO" id="GO:0005737">
    <property type="term" value="C:cytoplasm"/>
    <property type="evidence" value="ECO:0007669"/>
    <property type="project" value="UniProtKB-SubCell"/>
</dbReference>
<feature type="compositionally biased region" description="Basic residues" evidence="10">
    <location>
        <begin position="497"/>
        <end position="513"/>
    </location>
</feature>
<comment type="subcellular location">
    <subcellularLocation>
        <location evidence="2">Cytoplasm</location>
    </subcellularLocation>
    <subcellularLocation>
        <location evidence="1">Nucleus</location>
    </subcellularLocation>
</comment>
<feature type="region of interest" description="Disordered" evidence="10">
    <location>
        <begin position="477"/>
        <end position="516"/>
    </location>
</feature>
<keyword evidence="7" id="KW-0805">Transcription regulation</keyword>
<feature type="region of interest" description="Disordered" evidence="10">
    <location>
        <begin position="214"/>
        <end position="269"/>
    </location>
</feature>
<dbReference type="GO" id="GO:0006355">
    <property type="term" value="P:regulation of DNA-templated transcription"/>
    <property type="evidence" value="ECO:0007669"/>
    <property type="project" value="InterPro"/>
</dbReference>
<feature type="compositionally biased region" description="Pro residues" evidence="10">
    <location>
        <begin position="258"/>
        <end position="267"/>
    </location>
</feature>
<dbReference type="GO" id="GO:0005634">
    <property type="term" value="C:nucleus"/>
    <property type="evidence" value="ECO:0007669"/>
    <property type="project" value="UniProtKB-SubCell"/>
</dbReference>
<feature type="region of interest" description="Disordered" evidence="10">
    <location>
        <begin position="629"/>
        <end position="673"/>
    </location>
</feature>
<reference evidence="12 13" key="1">
    <citation type="submission" date="2016-06" db="EMBL/GenBank/DDBJ databases">
        <title>Comparative genomics of the ectomycorrhizal sister species Rhizopogon vinicolor and Rhizopogon vesiculosus (Basidiomycota: Boletales) reveals a divergence of the mating type B locus.</title>
        <authorList>
            <consortium name="DOE Joint Genome Institute"/>
            <person name="Mujic A.B."/>
            <person name="Kuo A."/>
            <person name="Tritt A."/>
            <person name="Lipzen A."/>
            <person name="Chen C."/>
            <person name="Johnson J."/>
            <person name="Sharma A."/>
            <person name="Barry K."/>
            <person name="Grigoriev I.V."/>
            <person name="Spatafora J.W."/>
        </authorList>
    </citation>
    <scope>NUCLEOTIDE SEQUENCE [LARGE SCALE GENOMIC DNA]</scope>
    <source>
        <strain evidence="12 13">AM-OR11-026</strain>
    </source>
</reference>
<keyword evidence="8" id="KW-0804">Transcription</keyword>
<keyword evidence="6" id="KW-0832">Ubl conjugation</keyword>
<feature type="compositionally biased region" description="Low complexity" evidence="10">
    <location>
        <begin position="731"/>
        <end position="744"/>
    </location>
</feature>
<feature type="compositionally biased region" description="Polar residues" evidence="10">
    <location>
        <begin position="39"/>
        <end position="51"/>
    </location>
</feature>
<evidence type="ECO:0000256" key="3">
    <source>
        <dbReference type="ARBA" id="ARBA00022490"/>
    </source>
</evidence>
<evidence type="ECO:0000256" key="8">
    <source>
        <dbReference type="ARBA" id="ARBA00023163"/>
    </source>
</evidence>
<keyword evidence="4" id="KW-1017">Isopeptide bond</keyword>
<evidence type="ECO:0000256" key="7">
    <source>
        <dbReference type="ARBA" id="ARBA00023015"/>
    </source>
</evidence>
<feature type="region of interest" description="Disordered" evidence="10">
    <location>
        <begin position="696"/>
        <end position="754"/>
    </location>
</feature>
<dbReference type="EMBL" id="KV448140">
    <property type="protein sequence ID" value="OAX43298.1"/>
    <property type="molecule type" value="Genomic_DNA"/>
</dbReference>
<feature type="compositionally biased region" description="Acidic residues" evidence="10">
    <location>
        <begin position="771"/>
        <end position="782"/>
    </location>
</feature>
<evidence type="ECO:0000256" key="6">
    <source>
        <dbReference type="ARBA" id="ARBA00022843"/>
    </source>
</evidence>
<evidence type="ECO:0000256" key="10">
    <source>
        <dbReference type="SAM" id="MobiDB-lite"/>
    </source>
</evidence>
<dbReference type="InterPro" id="IPR040221">
    <property type="entry name" value="CDCA7/CDA7L"/>
</dbReference>
<evidence type="ECO:0000313" key="12">
    <source>
        <dbReference type="EMBL" id="OAX43298.1"/>
    </source>
</evidence>
<dbReference type="Pfam" id="PF10497">
    <property type="entry name" value="zf-4CXXC_R1"/>
    <property type="match status" value="1"/>
</dbReference>
<keyword evidence="5" id="KW-0597">Phosphoprotein</keyword>
<dbReference type="STRING" id="1314800.A0A1B7NEG6"/>
<sequence>MGGQRRQSQVFVEIPSSATTSYYQPHVSSSRKENALRASVSQNTIMSTNTSSKRKQDETHDQPSKKAKVEITSIKPNATRRPLANATPDFPNGFVYCHQCNKKRDAAITVHCTFQDAKSNRRCVAKYCAPCLKNRYGIALQDVLSTSTVPPDQKKRHVSGEGYFFKCPRCEETCNCVHCRKAKGLAPTGNLTLAARNSGLLSAADVLLHDPTAAGPMAGKAVTEKKPRARKPAPQPTSIAADKSKSKLAKKTSHIPTHAPPPTPKPLPKALWTPIRTHLSLHGAEARIHIREFALRFLPLSRAHFDELEIISRSHRGFNEDDDEDGDLESWVSEGCLKSLLIALLGMMEVDAKTLSTTTSALHHHWFLPKIVEALSTFSTLSSLPLPPPAPAPEHLLQSMPIIRTRSSRTSSHPQTSKQTSKETDWPEVVRTSQLIPVIIALVDQAVQGQAVRDALEDGVKEAKELTKESIETKKALERTEKDKKEREKAEKEQTSKVKKGKDKVKGKGSAHAKGKDVTAVVGEPMHTLTPKTALTIALSSYAQRIAPLGQDTEGRVYWALTPGRGERDASCEYLTSNVEVEQQDEGSKAKSKTTKSKSAWTPPSLAERTSHKRWSWFVAVWGVRPRVEERRDPPKDEDDSEDNSSESESGHDSDADEDEDQENKIKPERPGWYAFSDPAEIFKLAEWLDRKAGLESRFTSSGKSKLRPISALPSRAASALTSRAVSAPNTRTSASTSRAASSSHKFKATHTSSKLSISLLTDVEVVSSSEVEDSEEESDSDANEHKATDEDQNIENDDMAVDSPLELDDTPRTSQLRSLVRELRAYAELLKKRA</sequence>
<dbReference type="InParanoid" id="A0A1B7NEG6"/>
<dbReference type="InterPro" id="IPR018866">
    <property type="entry name" value="Znf-4CXXC_R1"/>
</dbReference>
<feature type="region of interest" description="Disordered" evidence="10">
    <location>
        <begin position="21"/>
        <end position="68"/>
    </location>
</feature>
<dbReference type="AlphaFoldDB" id="A0A1B7NEG6"/>
<feature type="compositionally biased region" description="Polar residues" evidence="10">
    <location>
        <begin position="720"/>
        <end position="730"/>
    </location>
</feature>
<accession>A0A1B7NEG6</accession>
<protein>
    <recommendedName>
        <fullName evidence="11">Zinc-finger domain-containing protein</fullName>
    </recommendedName>
</protein>
<organism evidence="12 13">
    <name type="scientific">Rhizopogon vinicolor AM-OR11-026</name>
    <dbReference type="NCBI Taxonomy" id="1314800"/>
    <lineage>
        <taxon>Eukaryota</taxon>
        <taxon>Fungi</taxon>
        <taxon>Dikarya</taxon>
        <taxon>Basidiomycota</taxon>
        <taxon>Agaricomycotina</taxon>
        <taxon>Agaricomycetes</taxon>
        <taxon>Agaricomycetidae</taxon>
        <taxon>Boletales</taxon>
        <taxon>Suillineae</taxon>
        <taxon>Rhizopogonaceae</taxon>
        <taxon>Rhizopogon</taxon>
    </lineage>
</organism>
<keyword evidence="3" id="KW-0963">Cytoplasm</keyword>
<feature type="region of interest" description="Disordered" evidence="10">
    <location>
        <begin position="578"/>
        <end position="606"/>
    </location>
</feature>
<feature type="compositionally biased region" description="Acidic residues" evidence="10">
    <location>
        <begin position="791"/>
        <end position="809"/>
    </location>
</feature>
<feature type="domain" description="Zinc-finger" evidence="11">
    <location>
        <begin position="96"/>
        <end position="207"/>
    </location>
</feature>
<feature type="compositionally biased region" description="Acidic residues" evidence="10">
    <location>
        <begin position="636"/>
        <end position="646"/>
    </location>
</feature>
<evidence type="ECO:0000256" key="5">
    <source>
        <dbReference type="ARBA" id="ARBA00022553"/>
    </source>
</evidence>
<keyword evidence="9" id="KW-0539">Nucleus</keyword>
<evidence type="ECO:0000256" key="4">
    <source>
        <dbReference type="ARBA" id="ARBA00022499"/>
    </source>
</evidence>
<evidence type="ECO:0000256" key="2">
    <source>
        <dbReference type="ARBA" id="ARBA00004496"/>
    </source>
</evidence>
<feature type="region of interest" description="Disordered" evidence="10">
    <location>
        <begin position="405"/>
        <end position="426"/>
    </location>
</feature>
<evidence type="ECO:0000256" key="1">
    <source>
        <dbReference type="ARBA" id="ARBA00004123"/>
    </source>
</evidence>
<dbReference type="PANTHER" id="PTHR31169">
    <property type="entry name" value="OS05G0300700 PROTEIN"/>
    <property type="match status" value="1"/>
</dbReference>
<dbReference type="Proteomes" id="UP000092154">
    <property type="component" value="Unassembled WGS sequence"/>
</dbReference>
<evidence type="ECO:0000256" key="9">
    <source>
        <dbReference type="ARBA" id="ARBA00023242"/>
    </source>
</evidence>
<feature type="region of interest" description="Disordered" evidence="10">
    <location>
        <begin position="767"/>
        <end position="816"/>
    </location>
</feature>
<proteinExistence type="predicted"/>
<feature type="compositionally biased region" description="Basic and acidic residues" evidence="10">
    <location>
        <begin position="54"/>
        <end position="68"/>
    </location>
</feature>
<evidence type="ECO:0000313" key="13">
    <source>
        <dbReference type="Proteomes" id="UP000092154"/>
    </source>
</evidence>
<dbReference type="OrthoDB" id="298344at2759"/>
<dbReference type="PANTHER" id="PTHR31169:SF8">
    <property type="entry name" value="ZINC-FINGER DOMAIN OF MONOAMINE-OXIDASE A REPRESSOR R1 PROTEIN"/>
    <property type="match status" value="1"/>
</dbReference>
<feature type="compositionally biased region" description="Basic and acidic residues" evidence="10">
    <location>
        <begin position="477"/>
        <end position="496"/>
    </location>
</feature>
<keyword evidence="13" id="KW-1185">Reference proteome</keyword>